<feature type="region of interest" description="Disordered" evidence="1">
    <location>
        <begin position="39"/>
        <end position="67"/>
    </location>
</feature>
<dbReference type="AlphaFoldDB" id="A0A168NUQ0"/>
<evidence type="ECO:0008006" key="4">
    <source>
        <dbReference type="Google" id="ProtNLM"/>
    </source>
</evidence>
<evidence type="ECO:0000256" key="1">
    <source>
        <dbReference type="SAM" id="MobiDB-lite"/>
    </source>
</evidence>
<keyword evidence="3" id="KW-1185">Reference proteome</keyword>
<dbReference type="OrthoDB" id="2679911at2"/>
<feature type="region of interest" description="Disordered" evidence="1">
    <location>
        <begin position="1"/>
        <end position="21"/>
    </location>
</feature>
<gene>
    <name evidence="2" type="ORF">PGLA_01655</name>
</gene>
<comment type="caution">
    <text evidence="2">The sequence shown here is derived from an EMBL/GenBank/DDBJ whole genome shotgun (WGS) entry which is preliminary data.</text>
</comment>
<evidence type="ECO:0000313" key="2">
    <source>
        <dbReference type="EMBL" id="OAB46124.1"/>
    </source>
</evidence>
<dbReference type="STRING" id="494026.PGLA_01655"/>
<protein>
    <recommendedName>
        <fullName evidence="4">Sulfurtransferase</fullName>
    </recommendedName>
</protein>
<dbReference type="EMBL" id="LVJH01000002">
    <property type="protein sequence ID" value="OAB46124.1"/>
    <property type="molecule type" value="Genomic_DNA"/>
</dbReference>
<reference evidence="2 3" key="1">
    <citation type="submission" date="2016-03" db="EMBL/GenBank/DDBJ databases">
        <title>Draft genome sequence of Paenibacillus glacialis DSM 22343.</title>
        <authorList>
            <person name="Shin S.-K."/>
            <person name="Yi H."/>
        </authorList>
    </citation>
    <scope>NUCLEOTIDE SEQUENCE [LARGE SCALE GENOMIC DNA]</scope>
    <source>
        <strain evidence="2 3">DSM 22343</strain>
    </source>
</reference>
<organism evidence="2 3">
    <name type="scientific">Paenibacillus glacialis</name>
    <dbReference type="NCBI Taxonomy" id="494026"/>
    <lineage>
        <taxon>Bacteria</taxon>
        <taxon>Bacillati</taxon>
        <taxon>Bacillota</taxon>
        <taxon>Bacilli</taxon>
        <taxon>Bacillales</taxon>
        <taxon>Paenibacillaceae</taxon>
        <taxon>Paenibacillus</taxon>
    </lineage>
</organism>
<dbReference type="Proteomes" id="UP000076967">
    <property type="component" value="Unassembled WGS sequence"/>
</dbReference>
<dbReference type="RefSeq" id="WP_068527743.1">
    <property type="nucleotide sequence ID" value="NZ_LVJH01000002.1"/>
</dbReference>
<name>A0A168NUQ0_9BACL</name>
<evidence type="ECO:0000313" key="3">
    <source>
        <dbReference type="Proteomes" id="UP000076967"/>
    </source>
</evidence>
<dbReference type="InterPro" id="IPR024980">
    <property type="entry name" value="DUF3886"/>
</dbReference>
<accession>A0A168NUQ0</accession>
<proteinExistence type="predicted"/>
<dbReference type="Pfam" id="PF13025">
    <property type="entry name" value="DUF3886"/>
    <property type="match status" value="1"/>
</dbReference>
<sequence length="87" mass="10276">MAKKNRAIPAPKKSDSEYKPATLKDLLSSDILEQLKSQADEMKAEEKKKKEEQELMKAEARKQEQKKLDNNFEHLLENSNMDWHKYK</sequence>